<comment type="caution">
    <text evidence="1">The sequence shown here is derived from an EMBL/GenBank/DDBJ whole genome shotgun (WGS) entry which is preliminary data.</text>
</comment>
<dbReference type="InterPro" id="IPR036249">
    <property type="entry name" value="Thioredoxin-like_sf"/>
</dbReference>
<sequence length="108" mass="12268">MTEPLYFQKHVFFCMNQRDDGRPCCMDRGAQAAQEHAKRRIKQLDMNGHGKIRINKAGCLDRCDEGPVLVVYPQGTWYTFVDQSDIDEIIDVDLIGGGVVERLKLPNA</sequence>
<organism evidence="1 2">
    <name type="scientific">Undibacterium oligocarboniphilum</name>
    <dbReference type="NCBI Taxonomy" id="666702"/>
    <lineage>
        <taxon>Bacteria</taxon>
        <taxon>Pseudomonadati</taxon>
        <taxon>Pseudomonadota</taxon>
        <taxon>Betaproteobacteria</taxon>
        <taxon>Burkholderiales</taxon>
        <taxon>Oxalobacteraceae</taxon>
        <taxon>Undibacterium</taxon>
    </lineage>
</organism>
<dbReference type="SUPFAM" id="SSF52833">
    <property type="entry name" value="Thioredoxin-like"/>
    <property type="match status" value="1"/>
</dbReference>
<dbReference type="EMBL" id="JABXYJ010000010">
    <property type="protein sequence ID" value="NVO79121.1"/>
    <property type="molecule type" value="Genomic_DNA"/>
</dbReference>
<gene>
    <name evidence="1" type="ORF">HV832_14920</name>
</gene>
<proteinExistence type="predicted"/>
<name>A0A850QHQ9_9BURK</name>
<reference evidence="1 2" key="1">
    <citation type="submission" date="2020-06" db="EMBL/GenBank/DDBJ databases">
        <authorList>
            <person name="Qiu C."/>
            <person name="Liu Z."/>
        </authorList>
    </citation>
    <scope>NUCLEOTIDE SEQUENCE [LARGE SCALE GENOMIC DNA]</scope>
    <source>
        <strain evidence="1 2">EM 1</strain>
    </source>
</reference>
<dbReference type="AlphaFoldDB" id="A0A850QHQ9"/>
<keyword evidence="2" id="KW-1185">Reference proteome</keyword>
<accession>A0A850QHQ9</accession>
<dbReference type="Gene3D" id="3.40.30.10">
    <property type="entry name" value="Glutaredoxin"/>
    <property type="match status" value="1"/>
</dbReference>
<dbReference type="Pfam" id="PF01257">
    <property type="entry name" value="2Fe-2S_thioredx"/>
    <property type="match status" value="1"/>
</dbReference>
<dbReference type="CDD" id="cd02980">
    <property type="entry name" value="TRX_Fd_family"/>
    <property type="match status" value="1"/>
</dbReference>
<evidence type="ECO:0000313" key="1">
    <source>
        <dbReference type="EMBL" id="NVO79121.1"/>
    </source>
</evidence>
<dbReference type="Proteomes" id="UP000588051">
    <property type="component" value="Unassembled WGS sequence"/>
</dbReference>
<dbReference type="RefSeq" id="WP_176804657.1">
    <property type="nucleotide sequence ID" value="NZ_JABXYJ010000010.1"/>
</dbReference>
<evidence type="ECO:0000313" key="2">
    <source>
        <dbReference type="Proteomes" id="UP000588051"/>
    </source>
</evidence>
<protein>
    <submittedName>
        <fullName evidence="1">NAD(P)H-dependent oxidoreductase subunit E</fullName>
    </submittedName>
</protein>